<accession>A0A1Y1QEU0</accession>
<proteinExistence type="predicted"/>
<evidence type="ECO:0000313" key="1">
    <source>
        <dbReference type="EMBL" id="OQX03945.1"/>
    </source>
</evidence>
<sequence>MTQLGSDNYQNPNRINGSVPINAGYEQPENILILDGKTHVTARWLAARFKITHALILHVIDEIEQDSPTGESSIVWSDQHHCWVDSTAFNLLCGHPQLANSFSPALKKSVGDLLKTPKSGGRVTA</sequence>
<comment type="caution">
    <text evidence="1">The sequence shown here is derived from an EMBL/GenBank/DDBJ whole genome shotgun (WGS) entry which is preliminary data.</text>
</comment>
<name>A0A1Y1QEU0_9GAMM</name>
<reference evidence="1 2" key="1">
    <citation type="submission" date="2017-01" db="EMBL/GenBank/DDBJ databases">
        <title>Novel large sulfur bacteria in the metagenomes of groundwater-fed chemosynthetic microbial mats in the Lake Huron basin.</title>
        <authorList>
            <person name="Sharrar A.M."/>
            <person name="Flood B.E."/>
            <person name="Bailey J.V."/>
            <person name="Jones D.S."/>
            <person name="Biddanda B."/>
            <person name="Ruberg S.A."/>
            <person name="Marcus D.N."/>
            <person name="Dick G.J."/>
        </authorList>
    </citation>
    <scope>NUCLEOTIDE SEQUENCE [LARGE SCALE GENOMIC DNA]</scope>
    <source>
        <strain evidence="1">A8</strain>
    </source>
</reference>
<dbReference type="Proteomes" id="UP000192491">
    <property type="component" value="Unassembled WGS sequence"/>
</dbReference>
<gene>
    <name evidence="1" type="ORF">BWK73_37855</name>
</gene>
<dbReference type="EMBL" id="MTEJ01000369">
    <property type="protein sequence ID" value="OQX03945.1"/>
    <property type="molecule type" value="Genomic_DNA"/>
</dbReference>
<organism evidence="1 2">
    <name type="scientific">Thiothrix lacustris</name>
    <dbReference type="NCBI Taxonomy" id="525917"/>
    <lineage>
        <taxon>Bacteria</taxon>
        <taxon>Pseudomonadati</taxon>
        <taxon>Pseudomonadota</taxon>
        <taxon>Gammaproteobacteria</taxon>
        <taxon>Thiotrichales</taxon>
        <taxon>Thiotrichaceae</taxon>
        <taxon>Thiothrix</taxon>
    </lineage>
</organism>
<dbReference type="AlphaFoldDB" id="A0A1Y1QEU0"/>
<evidence type="ECO:0000313" key="2">
    <source>
        <dbReference type="Proteomes" id="UP000192491"/>
    </source>
</evidence>
<protein>
    <submittedName>
        <fullName evidence="1">Uncharacterized protein</fullName>
    </submittedName>
</protein>